<protein>
    <recommendedName>
        <fullName evidence="4">Cation transporter</fullName>
    </recommendedName>
</protein>
<keyword evidence="1" id="KW-1133">Transmembrane helix</keyword>
<evidence type="ECO:0000256" key="1">
    <source>
        <dbReference type="SAM" id="Phobius"/>
    </source>
</evidence>
<keyword evidence="1" id="KW-0472">Membrane</keyword>
<dbReference type="Proteomes" id="UP001500728">
    <property type="component" value="Unassembled WGS sequence"/>
</dbReference>
<gene>
    <name evidence="2" type="ORF">GCM10010469_01580</name>
</gene>
<reference evidence="3" key="1">
    <citation type="journal article" date="2019" name="Int. J. Syst. Evol. Microbiol.">
        <title>The Global Catalogue of Microorganisms (GCM) 10K type strain sequencing project: providing services to taxonomists for standard genome sequencing and annotation.</title>
        <authorList>
            <consortium name="The Broad Institute Genomics Platform"/>
            <consortium name="The Broad Institute Genome Sequencing Center for Infectious Disease"/>
            <person name="Wu L."/>
            <person name="Ma J."/>
        </authorList>
    </citation>
    <scope>NUCLEOTIDE SEQUENCE [LARGE SCALE GENOMIC DNA]</scope>
    <source>
        <strain evidence="3">JCM 9381</strain>
    </source>
</reference>
<dbReference type="EMBL" id="BAAAUW010000001">
    <property type="protein sequence ID" value="GAA3246007.1"/>
    <property type="molecule type" value="Genomic_DNA"/>
</dbReference>
<accession>A0ABP6QPU3</accession>
<name>A0ABP6QPU3_9ACTN</name>
<organism evidence="2 3">
    <name type="scientific">Streptomyces labedae</name>
    <dbReference type="NCBI Taxonomy" id="285569"/>
    <lineage>
        <taxon>Bacteria</taxon>
        <taxon>Bacillati</taxon>
        <taxon>Actinomycetota</taxon>
        <taxon>Actinomycetes</taxon>
        <taxon>Kitasatosporales</taxon>
        <taxon>Streptomycetaceae</taxon>
        <taxon>Streptomyces</taxon>
    </lineage>
</organism>
<evidence type="ECO:0000313" key="3">
    <source>
        <dbReference type="Proteomes" id="UP001500728"/>
    </source>
</evidence>
<sequence>MSTAPATTPDVTRRAAHRAVRYAKFTIGYNVIEGIIAISAGAVAGAVSLVGFGIASGIEVAAAVVVLIRLHGRLVRVRCRGPAGGW</sequence>
<evidence type="ECO:0000313" key="2">
    <source>
        <dbReference type="EMBL" id="GAA3246007.1"/>
    </source>
</evidence>
<keyword evidence="1" id="KW-0812">Transmembrane</keyword>
<dbReference type="RefSeq" id="WP_346150439.1">
    <property type="nucleotide sequence ID" value="NZ_BAAAUW010000001.1"/>
</dbReference>
<feature type="transmembrane region" description="Helical" evidence="1">
    <location>
        <begin position="49"/>
        <end position="70"/>
    </location>
</feature>
<proteinExistence type="predicted"/>
<comment type="caution">
    <text evidence="2">The sequence shown here is derived from an EMBL/GenBank/DDBJ whole genome shotgun (WGS) entry which is preliminary data.</text>
</comment>
<keyword evidence="3" id="KW-1185">Reference proteome</keyword>
<feature type="transmembrane region" description="Helical" evidence="1">
    <location>
        <begin position="22"/>
        <end position="43"/>
    </location>
</feature>
<evidence type="ECO:0008006" key="4">
    <source>
        <dbReference type="Google" id="ProtNLM"/>
    </source>
</evidence>